<proteinExistence type="predicted"/>
<name>A0A1G6LRM4_9PSEU</name>
<reference evidence="3" key="1">
    <citation type="submission" date="2016-10" db="EMBL/GenBank/DDBJ databases">
        <authorList>
            <person name="Varghese N."/>
            <person name="Submissions S."/>
        </authorList>
    </citation>
    <scope>NUCLEOTIDE SEQUENCE [LARGE SCALE GENOMIC DNA]</scope>
    <source>
        <strain evidence="3">IBRC-M 10403</strain>
    </source>
</reference>
<keyword evidence="1" id="KW-0812">Transmembrane</keyword>
<gene>
    <name evidence="2" type="ORF">SAMN05216174_102207</name>
</gene>
<dbReference type="EMBL" id="FMZZ01000002">
    <property type="protein sequence ID" value="SDC45849.1"/>
    <property type="molecule type" value="Genomic_DNA"/>
</dbReference>
<keyword evidence="3" id="KW-1185">Reference proteome</keyword>
<feature type="transmembrane region" description="Helical" evidence="1">
    <location>
        <begin position="146"/>
        <end position="170"/>
    </location>
</feature>
<feature type="transmembrane region" description="Helical" evidence="1">
    <location>
        <begin position="106"/>
        <end position="126"/>
    </location>
</feature>
<keyword evidence="1" id="KW-0472">Membrane</keyword>
<dbReference type="Proteomes" id="UP000199501">
    <property type="component" value="Unassembled WGS sequence"/>
</dbReference>
<evidence type="ECO:0000313" key="2">
    <source>
        <dbReference type="EMBL" id="SDC45849.1"/>
    </source>
</evidence>
<feature type="transmembrane region" description="Helical" evidence="1">
    <location>
        <begin position="53"/>
        <end position="71"/>
    </location>
</feature>
<protein>
    <submittedName>
        <fullName evidence="2">Uncharacterized protein</fullName>
    </submittedName>
</protein>
<evidence type="ECO:0000256" key="1">
    <source>
        <dbReference type="SAM" id="Phobius"/>
    </source>
</evidence>
<sequence length="179" mass="19236">MYRWRNVWYFAAAREMPDHRRGALGPTPLGNLLIMAKASGQEGTKKEGRGLRWVMGLLGFGIPLLAVPAILDSADGHPAYAAVLALTVAPVLFIGLAALPHGEAAWPFYGWLPGAAWLVGGLIAVTRPATMDLGWLATDYSGTRTYSVTTMTVGAVILIVLGAAALAFYLHVLRKHTRR</sequence>
<organism evidence="2 3">
    <name type="scientific">Actinokineospora iranica</name>
    <dbReference type="NCBI Taxonomy" id="1271860"/>
    <lineage>
        <taxon>Bacteria</taxon>
        <taxon>Bacillati</taxon>
        <taxon>Actinomycetota</taxon>
        <taxon>Actinomycetes</taxon>
        <taxon>Pseudonocardiales</taxon>
        <taxon>Pseudonocardiaceae</taxon>
        <taxon>Actinokineospora</taxon>
    </lineage>
</organism>
<feature type="transmembrane region" description="Helical" evidence="1">
    <location>
        <begin position="77"/>
        <end position="99"/>
    </location>
</feature>
<accession>A0A1G6LRM4</accession>
<evidence type="ECO:0000313" key="3">
    <source>
        <dbReference type="Proteomes" id="UP000199501"/>
    </source>
</evidence>
<dbReference type="AlphaFoldDB" id="A0A1G6LRM4"/>
<keyword evidence="1" id="KW-1133">Transmembrane helix</keyword>